<dbReference type="Proteomes" id="UP001187734">
    <property type="component" value="Unassembled WGS sequence"/>
</dbReference>
<reference evidence="4" key="1">
    <citation type="submission" date="2018-03" db="EMBL/GenBank/DDBJ databases">
        <authorList>
            <person name="Guldener U."/>
        </authorList>
    </citation>
    <scope>NUCLEOTIDE SEQUENCE</scope>
</reference>
<feature type="compositionally biased region" description="Basic and acidic residues" evidence="2">
    <location>
        <begin position="175"/>
        <end position="190"/>
    </location>
</feature>
<sequence>MAQPPAPIARARKRQRVESVYPWRRRSVIACNVCRGRQSKCDSGRPSCSFCLQAGITCVYEDQRFSYSKFVLDPMLALDRLDSLKQYMEERLGSWNLPRFVIFHHFPAGICPFCTQEAMINSVSQCNRTQTPPSLANTETAYYPVVESMLEWPVFEGLTSLRKGQSLAIADPDEDNYKESPDDPTNHRPETGSFGLDIDIDELSNELRTTTVGLEHLAFPYAFPQPPAQNGPSSSLASGGSARKLESWMYYLSETSQRRVGNEIIWTLYNQEPMAWTKDIPGLCARAQQLLDKLDAW</sequence>
<dbReference type="GO" id="GO:0000981">
    <property type="term" value="F:DNA-binding transcription factor activity, RNA polymerase II-specific"/>
    <property type="evidence" value="ECO:0007669"/>
    <property type="project" value="InterPro"/>
</dbReference>
<gene>
    <name evidence="4" type="ORF">FTOL_11367</name>
</gene>
<dbReference type="Pfam" id="PF00172">
    <property type="entry name" value="Zn_clus"/>
    <property type="match status" value="1"/>
</dbReference>
<dbReference type="PROSITE" id="PS50048">
    <property type="entry name" value="ZN2_CY6_FUNGAL_2"/>
    <property type="match status" value="1"/>
</dbReference>
<evidence type="ECO:0000259" key="3">
    <source>
        <dbReference type="PROSITE" id="PS50048"/>
    </source>
</evidence>
<dbReference type="InterPro" id="IPR053181">
    <property type="entry name" value="EcdB-like_regulator"/>
</dbReference>
<dbReference type="AlphaFoldDB" id="A0AAE8SNE2"/>
<evidence type="ECO:0000313" key="4">
    <source>
        <dbReference type="EMBL" id="SPJ85586.1"/>
    </source>
</evidence>
<dbReference type="CDD" id="cd00067">
    <property type="entry name" value="GAL4"/>
    <property type="match status" value="1"/>
</dbReference>
<organism evidence="4 5">
    <name type="scientific">Fusarium torulosum</name>
    <dbReference type="NCBI Taxonomy" id="33205"/>
    <lineage>
        <taxon>Eukaryota</taxon>
        <taxon>Fungi</taxon>
        <taxon>Dikarya</taxon>
        <taxon>Ascomycota</taxon>
        <taxon>Pezizomycotina</taxon>
        <taxon>Sordariomycetes</taxon>
        <taxon>Hypocreomycetidae</taxon>
        <taxon>Hypocreales</taxon>
        <taxon>Nectriaceae</taxon>
        <taxon>Fusarium</taxon>
    </lineage>
</organism>
<dbReference type="InterPro" id="IPR001138">
    <property type="entry name" value="Zn2Cys6_DnaBD"/>
</dbReference>
<evidence type="ECO:0000313" key="5">
    <source>
        <dbReference type="Proteomes" id="UP001187734"/>
    </source>
</evidence>
<dbReference type="SUPFAM" id="SSF57701">
    <property type="entry name" value="Zn2/Cys6 DNA-binding domain"/>
    <property type="match status" value="1"/>
</dbReference>
<protein>
    <recommendedName>
        <fullName evidence="3">Zn(2)-C6 fungal-type domain-containing protein</fullName>
    </recommendedName>
</protein>
<feature type="domain" description="Zn(2)-C6 fungal-type" evidence="3">
    <location>
        <begin position="30"/>
        <end position="60"/>
    </location>
</feature>
<dbReference type="EMBL" id="ONZP01000485">
    <property type="protein sequence ID" value="SPJ85586.1"/>
    <property type="molecule type" value="Genomic_DNA"/>
</dbReference>
<dbReference type="PROSITE" id="PS00463">
    <property type="entry name" value="ZN2_CY6_FUNGAL_1"/>
    <property type="match status" value="1"/>
</dbReference>
<accession>A0AAE8SNE2</accession>
<dbReference type="Gene3D" id="4.10.240.10">
    <property type="entry name" value="Zn(2)-C6 fungal-type DNA-binding domain"/>
    <property type="match status" value="1"/>
</dbReference>
<dbReference type="InterPro" id="IPR036864">
    <property type="entry name" value="Zn2-C6_fun-type_DNA-bd_sf"/>
</dbReference>
<comment type="caution">
    <text evidence="4">The sequence shown here is derived from an EMBL/GenBank/DDBJ whole genome shotgun (WGS) entry which is preliminary data.</text>
</comment>
<evidence type="ECO:0000256" key="2">
    <source>
        <dbReference type="SAM" id="MobiDB-lite"/>
    </source>
</evidence>
<name>A0AAE8SNE2_9HYPO</name>
<dbReference type="GO" id="GO:0008270">
    <property type="term" value="F:zinc ion binding"/>
    <property type="evidence" value="ECO:0007669"/>
    <property type="project" value="InterPro"/>
</dbReference>
<dbReference type="PANTHER" id="PTHR47785">
    <property type="entry name" value="ZN(II)2CYS6 TRANSCRIPTION FACTOR (EUROFUNG)-RELATED-RELATED"/>
    <property type="match status" value="1"/>
</dbReference>
<dbReference type="SMART" id="SM00066">
    <property type="entry name" value="GAL4"/>
    <property type="match status" value="1"/>
</dbReference>
<feature type="region of interest" description="Disordered" evidence="2">
    <location>
        <begin position="169"/>
        <end position="195"/>
    </location>
</feature>
<keyword evidence="1" id="KW-0539">Nucleus</keyword>
<dbReference type="PANTHER" id="PTHR47785:SF5">
    <property type="entry name" value="ZN(II)2CYS6 TRANSCRIPTION FACTOR (EUROFUNG)"/>
    <property type="match status" value="1"/>
</dbReference>
<evidence type="ECO:0000256" key="1">
    <source>
        <dbReference type="ARBA" id="ARBA00023242"/>
    </source>
</evidence>
<proteinExistence type="predicted"/>
<keyword evidence="5" id="KW-1185">Reference proteome</keyword>